<evidence type="ECO:0000256" key="5">
    <source>
        <dbReference type="ARBA" id="ARBA00023136"/>
    </source>
</evidence>
<evidence type="ECO:0000256" key="4">
    <source>
        <dbReference type="ARBA" id="ARBA00022989"/>
    </source>
</evidence>
<keyword evidence="4 6" id="KW-1133">Transmembrane helix</keyword>
<dbReference type="Proteomes" id="UP000282060">
    <property type="component" value="Unassembled WGS sequence"/>
</dbReference>
<dbReference type="GO" id="GO:0005886">
    <property type="term" value="C:plasma membrane"/>
    <property type="evidence" value="ECO:0007669"/>
    <property type="project" value="UniProtKB-SubCell"/>
</dbReference>
<dbReference type="InterPro" id="IPR051449">
    <property type="entry name" value="ABC-2_transporter_component"/>
</dbReference>
<gene>
    <name evidence="8" type="ORF">EKG39_14235</name>
</gene>
<dbReference type="PANTHER" id="PTHR30294:SF46">
    <property type="entry name" value="ABC TRANSPORTER PERMEASE"/>
    <property type="match status" value="1"/>
</dbReference>
<dbReference type="AlphaFoldDB" id="A0A3S0IDH1"/>
<evidence type="ECO:0000313" key="9">
    <source>
        <dbReference type="Proteomes" id="UP000282060"/>
    </source>
</evidence>
<feature type="transmembrane region" description="Helical" evidence="6">
    <location>
        <begin position="264"/>
        <end position="285"/>
    </location>
</feature>
<evidence type="ECO:0000256" key="6">
    <source>
        <dbReference type="SAM" id="Phobius"/>
    </source>
</evidence>
<keyword evidence="9" id="KW-1185">Reference proteome</keyword>
<feature type="transmembrane region" description="Helical" evidence="6">
    <location>
        <begin position="318"/>
        <end position="339"/>
    </location>
</feature>
<feature type="transmembrane region" description="Helical" evidence="6">
    <location>
        <begin position="294"/>
        <end position="312"/>
    </location>
</feature>
<accession>A0A3S0IDH1</accession>
<comment type="caution">
    <text evidence="8">The sequence shown here is derived from an EMBL/GenBank/DDBJ whole genome shotgun (WGS) entry which is preliminary data.</text>
</comment>
<dbReference type="OrthoDB" id="9811522at2"/>
<keyword evidence="5 6" id="KW-0472">Membrane</keyword>
<dbReference type="InterPro" id="IPR013525">
    <property type="entry name" value="ABC2_TM"/>
</dbReference>
<comment type="subcellular location">
    <subcellularLocation>
        <location evidence="1">Cell membrane</location>
        <topology evidence="1">Multi-pass membrane protein</topology>
    </subcellularLocation>
</comment>
<organism evidence="8 9">
    <name type="scientific">Shewanella atlantica</name>
    <dbReference type="NCBI Taxonomy" id="271099"/>
    <lineage>
        <taxon>Bacteria</taxon>
        <taxon>Pseudomonadati</taxon>
        <taxon>Pseudomonadota</taxon>
        <taxon>Gammaproteobacteria</taxon>
        <taxon>Alteromonadales</taxon>
        <taxon>Shewanellaceae</taxon>
        <taxon>Shewanella</taxon>
    </lineage>
</organism>
<reference evidence="8 9" key="1">
    <citation type="submission" date="2018-12" db="EMBL/GenBank/DDBJ databases">
        <authorList>
            <person name="Yu L."/>
        </authorList>
    </citation>
    <scope>NUCLEOTIDE SEQUENCE [LARGE SCALE GENOMIC DNA]</scope>
    <source>
        <strain evidence="8 9">HAW-EB5</strain>
    </source>
</reference>
<name>A0A3S0IDH1_9GAMM</name>
<evidence type="ECO:0000256" key="2">
    <source>
        <dbReference type="ARBA" id="ARBA00022475"/>
    </source>
</evidence>
<feature type="transmembrane region" description="Helical" evidence="6">
    <location>
        <begin position="230"/>
        <end position="252"/>
    </location>
</feature>
<feature type="transmembrane region" description="Helical" evidence="6">
    <location>
        <begin position="351"/>
        <end position="370"/>
    </location>
</feature>
<dbReference type="RefSeq" id="WP_126506421.1">
    <property type="nucleotide sequence ID" value="NZ_RXNV01000006.1"/>
</dbReference>
<dbReference type="Pfam" id="PF12698">
    <property type="entry name" value="ABC2_membrane_3"/>
    <property type="match status" value="1"/>
</dbReference>
<proteinExistence type="predicted"/>
<keyword evidence="3 6" id="KW-0812">Transmembrane</keyword>
<dbReference type="PANTHER" id="PTHR30294">
    <property type="entry name" value="MEMBRANE COMPONENT OF ABC TRANSPORTER YHHJ-RELATED"/>
    <property type="match status" value="1"/>
</dbReference>
<dbReference type="Gene3D" id="3.40.1710.10">
    <property type="entry name" value="abc type-2 transporter like domain"/>
    <property type="match status" value="1"/>
</dbReference>
<evidence type="ECO:0000256" key="1">
    <source>
        <dbReference type="ARBA" id="ARBA00004651"/>
    </source>
</evidence>
<evidence type="ECO:0000313" key="8">
    <source>
        <dbReference type="EMBL" id="RTR31223.1"/>
    </source>
</evidence>
<feature type="domain" description="ABC-2 type transporter transmembrane" evidence="7">
    <location>
        <begin position="20"/>
        <end position="368"/>
    </location>
</feature>
<sequence>MTFWQFLLADLRAIVTDKAIAITLFGGVLFYSVLYPLPYLNQVPTEQMLVVIDHDGSSLSRRLIRHADASPKITVTGQVNTIETAQSWIESGRANGLLVIPHGFRKDLMLGRGATLSYGGDANYFLIYSAVVEGLVSVGLDAGKYVQLVSLLAHGENAKAAERSLNAVKLNSVPAFNPSLGYTPYVVPGVLLLVLHQTLLIGTGILGAGQWQNQGYWRRVSPLMLISGRISVFFLIYTLFTSLYVGHCYYWYGVSVQATLGQVALFLLPFLLSTAVTGIAFSCLFTRRDLPTQVLLLISMPILFVSGFVWPLELIPDPLIWISTIIPAVPAIIGMLQLNQMGASWASIMPLWLHLWGLFALFFMLALYGVNKRLKREPNCEKF</sequence>
<dbReference type="EMBL" id="RXNV01000006">
    <property type="protein sequence ID" value="RTR31223.1"/>
    <property type="molecule type" value="Genomic_DNA"/>
</dbReference>
<dbReference type="GO" id="GO:0140359">
    <property type="term" value="F:ABC-type transporter activity"/>
    <property type="evidence" value="ECO:0007669"/>
    <property type="project" value="InterPro"/>
</dbReference>
<feature type="transmembrane region" description="Helical" evidence="6">
    <location>
        <begin position="185"/>
        <end position="209"/>
    </location>
</feature>
<evidence type="ECO:0000259" key="7">
    <source>
        <dbReference type="Pfam" id="PF12698"/>
    </source>
</evidence>
<feature type="transmembrane region" description="Helical" evidence="6">
    <location>
        <begin position="20"/>
        <end position="40"/>
    </location>
</feature>
<protein>
    <submittedName>
        <fullName evidence="8">ABC transporter permease</fullName>
    </submittedName>
</protein>
<evidence type="ECO:0000256" key="3">
    <source>
        <dbReference type="ARBA" id="ARBA00022692"/>
    </source>
</evidence>
<keyword evidence="2" id="KW-1003">Cell membrane</keyword>